<dbReference type="EMBL" id="UZAL01033188">
    <property type="protein sequence ID" value="VDP62828.1"/>
    <property type="molecule type" value="Genomic_DNA"/>
</dbReference>
<evidence type="ECO:0000313" key="1">
    <source>
        <dbReference type="EMBL" id="VDP62828.1"/>
    </source>
</evidence>
<sequence>MTSLIADMKMDVIPVMIAVSVDLSQVHMFVIATKSTDEGAVDLGVNQKNVIDAVVAGVETDIGNAGVQMSGIVIISAVTAVGMI</sequence>
<keyword evidence="2" id="KW-1185">Reference proteome</keyword>
<dbReference type="Proteomes" id="UP000269396">
    <property type="component" value="Unassembled WGS sequence"/>
</dbReference>
<reference evidence="1 2" key="1">
    <citation type="submission" date="2018-11" db="EMBL/GenBank/DDBJ databases">
        <authorList>
            <consortium name="Pathogen Informatics"/>
        </authorList>
    </citation>
    <scope>NUCLEOTIDE SEQUENCE [LARGE SCALE GENOMIC DNA]</scope>
    <source>
        <strain>Denwood</strain>
        <strain evidence="2">Zambia</strain>
    </source>
</reference>
<protein>
    <submittedName>
        <fullName evidence="1">Uncharacterized protein</fullName>
    </submittedName>
</protein>
<organism evidence="1 2">
    <name type="scientific">Schistosoma mattheei</name>
    <dbReference type="NCBI Taxonomy" id="31246"/>
    <lineage>
        <taxon>Eukaryota</taxon>
        <taxon>Metazoa</taxon>
        <taxon>Spiralia</taxon>
        <taxon>Lophotrochozoa</taxon>
        <taxon>Platyhelminthes</taxon>
        <taxon>Trematoda</taxon>
        <taxon>Digenea</taxon>
        <taxon>Strigeidida</taxon>
        <taxon>Schistosomatoidea</taxon>
        <taxon>Schistosomatidae</taxon>
        <taxon>Schistosoma</taxon>
    </lineage>
</organism>
<dbReference type="AlphaFoldDB" id="A0A3P8FT12"/>
<evidence type="ECO:0000313" key="2">
    <source>
        <dbReference type="Proteomes" id="UP000269396"/>
    </source>
</evidence>
<proteinExistence type="predicted"/>
<name>A0A3P8FT12_9TREM</name>
<gene>
    <name evidence="1" type="ORF">SMTD_LOCUS13142</name>
</gene>
<accession>A0A3P8FT12</accession>